<proteinExistence type="predicted"/>
<dbReference type="Gene3D" id="3.40.50.300">
    <property type="entry name" value="P-loop containing nucleotide triphosphate hydrolases"/>
    <property type="match status" value="1"/>
</dbReference>
<gene>
    <name evidence="5" type="ORF">AV656_06295</name>
</gene>
<keyword evidence="1" id="KW-0813">Transport</keyword>
<dbReference type="Proteomes" id="UP000076490">
    <property type="component" value="Unassembled WGS sequence"/>
</dbReference>
<dbReference type="PROSITE" id="PS50893">
    <property type="entry name" value="ABC_TRANSPORTER_2"/>
    <property type="match status" value="1"/>
</dbReference>
<dbReference type="CDD" id="cd03230">
    <property type="entry name" value="ABC_DR_subfamily_A"/>
    <property type="match status" value="1"/>
</dbReference>
<dbReference type="OrthoDB" id="9804819at2"/>
<sequence length="301" mass="32698">MTEVEFKNVTKKYGRTKALSGLTLNLSGNKIIGILGRNGAGKSTALQIAAGLLKPSGGTVAVFGENPFNSLRISANAILIHEGMAFPPSLRLGAILDEMKRAYPRFDIKLALSLLEHFGIPDHAFHVQLSKGMKNTFNMITGLAARTPLLMFDEPLNGMDAGVRSDILRVLLKEFIAQPRMILLSGHQLEGVEDLFEEVAIIHEGRLLHHGNADEFKERFVRISGPGTEVRRVVSRVRALELRDTLPGMAEALIELPDGQTLPESAGGLSVSAVPLNDAYIALTRRKGGIDRVYADATDGR</sequence>
<keyword evidence="2" id="KW-0547">Nucleotide-binding</keyword>
<evidence type="ECO:0000256" key="3">
    <source>
        <dbReference type="ARBA" id="ARBA00022840"/>
    </source>
</evidence>
<dbReference type="InterPro" id="IPR003593">
    <property type="entry name" value="AAA+_ATPase"/>
</dbReference>
<keyword evidence="3" id="KW-0067">ATP-binding</keyword>
<evidence type="ECO:0000256" key="2">
    <source>
        <dbReference type="ARBA" id="ARBA00022741"/>
    </source>
</evidence>
<protein>
    <recommendedName>
        <fullName evidence="4">ABC transporter domain-containing protein</fullName>
    </recommendedName>
</protein>
<evidence type="ECO:0000259" key="4">
    <source>
        <dbReference type="PROSITE" id="PS50893"/>
    </source>
</evidence>
<evidence type="ECO:0000313" key="6">
    <source>
        <dbReference type="Proteomes" id="UP000076490"/>
    </source>
</evidence>
<dbReference type="SMART" id="SM00382">
    <property type="entry name" value="AAA"/>
    <property type="match status" value="1"/>
</dbReference>
<dbReference type="GO" id="GO:0016887">
    <property type="term" value="F:ATP hydrolysis activity"/>
    <property type="evidence" value="ECO:0007669"/>
    <property type="project" value="InterPro"/>
</dbReference>
<dbReference type="InterPro" id="IPR051782">
    <property type="entry name" value="ABC_Transporter_VariousFunc"/>
</dbReference>
<dbReference type="PANTHER" id="PTHR42939">
    <property type="entry name" value="ABC TRANSPORTER ATP-BINDING PROTEIN ALBC-RELATED"/>
    <property type="match status" value="1"/>
</dbReference>
<organism evidence="5 6">
    <name type="scientific">Bhargavaea cecembensis</name>
    <dbReference type="NCBI Taxonomy" id="394098"/>
    <lineage>
        <taxon>Bacteria</taxon>
        <taxon>Bacillati</taxon>
        <taxon>Bacillota</taxon>
        <taxon>Bacilli</taxon>
        <taxon>Bacillales</taxon>
        <taxon>Caryophanaceae</taxon>
        <taxon>Bhargavaea</taxon>
    </lineage>
</organism>
<dbReference type="SUPFAM" id="SSF52540">
    <property type="entry name" value="P-loop containing nucleoside triphosphate hydrolases"/>
    <property type="match status" value="1"/>
</dbReference>
<dbReference type="InterPro" id="IPR027417">
    <property type="entry name" value="P-loop_NTPase"/>
</dbReference>
<dbReference type="InterPro" id="IPR003439">
    <property type="entry name" value="ABC_transporter-like_ATP-bd"/>
</dbReference>
<evidence type="ECO:0000313" key="5">
    <source>
        <dbReference type="EMBL" id="KZE38512.1"/>
    </source>
</evidence>
<dbReference type="EMBL" id="LQNT01000009">
    <property type="protein sequence ID" value="KZE38512.1"/>
    <property type="molecule type" value="Genomic_DNA"/>
</dbReference>
<evidence type="ECO:0000256" key="1">
    <source>
        <dbReference type="ARBA" id="ARBA00022448"/>
    </source>
</evidence>
<dbReference type="GO" id="GO:0005524">
    <property type="term" value="F:ATP binding"/>
    <property type="evidence" value="ECO:0007669"/>
    <property type="project" value="UniProtKB-KW"/>
</dbReference>
<dbReference type="PANTHER" id="PTHR42939:SF1">
    <property type="entry name" value="ABC TRANSPORTER ATP-BINDING PROTEIN ALBC-RELATED"/>
    <property type="match status" value="1"/>
</dbReference>
<dbReference type="AlphaFoldDB" id="A0A161RF58"/>
<accession>A0A161RF58</accession>
<comment type="caution">
    <text evidence="5">The sequence shown here is derived from an EMBL/GenBank/DDBJ whole genome shotgun (WGS) entry which is preliminary data.</text>
</comment>
<dbReference type="Pfam" id="PF00005">
    <property type="entry name" value="ABC_tran"/>
    <property type="match status" value="1"/>
</dbReference>
<reference evidence="5 6" key="1">
    <citation type="submission" date="2016-01" db="EMBL/GenBank/DDBJ databases">
        <title>Whole genome sequencing of Bhargavaea cecembensis T14.</title>
        <authorList>
            <person name="Hong K.W."/>
        </authorList>
    </citation>
    <scope>NUCLEOTIDE SEQUENCE [LARGE SCALE GENOMIC DNA]</scope>
    <source>
        <strain evidence="5 6">T14</strain>
    </source>
</reference>
<name>A0A161RF58_9BACL</name>
<feature type="domain" description="ABC transporter" evidence="4">
    <location>
        <begin position="4"/>
        <end position="229"/>
    </location>
</feature>